<evidence type="ECO:0000313" key="2">
    <source>
        <dbReference type="Proteomes" id="UP000017391"/>
    </source>
</evidence>
<evidence type="ECO:0000313" key="1">
    <source>
        <dbReference type="EMBL" id="ESM31374.1"/>
    </source>
</evidence>
<comment type="caution">
    <text evidence="1">The sequence shown here is derived from an EMBL/GenBank/DDBJ whole genome shotgun (WGS) entry which is preliminary data.</text>
</comment>
<gene>
    <name evidence="1" type="ORF">L402_03676</name>
</gene>
<dbReference type="EMBL" id="AYIP01000011">
    <property type="protein sequence ID" value="ESM31374.1"/>
    <property type="molecule type" value="Genomic_DNA"/>
</dbReference>
<organism evidence="1 2">
    <name type="scientific">Enterobacter asburiae</name>
    <dbReference type="NCBI Taxonomy" id="61645"/>
    <lineage>
        <taxon>Bacteria</taxon>
        <taxon>Pseudomonadati</taxon>
        <taxon>Pseudomonadota</taxon>
        <taxon>Gammaproteobacteria</taxon>
        <taxon>Enterobacterales</taxon>
        <taxon>Enterobacteriaceae</taxon>
        <taxon>Enterobacter</taxon>
        <taxon>Enterobacter cloacae complex</taxon>
    </lineage>
</organism>
<dbReference type="AlphaFoldDB" id="A0ABC9U993"/>
<name>A0ABC9U993_ENTAS</name>
<proteinExistence type="predicted"/>
<sequence length="73" mass="8085">MLSDQLCGKRLQLWLAAGDEDQGHASGGELPGKITAYARRCSGNQRCFSCIIKRIHIFNPVSLMYDAQDKPCT</sequence>
<protein>
    <submittedName>
        <fullName evidence="1">Uncharacterized protein</fullName>
    </submittedName>
</protein>
<reference evidence="2" key="1">
    <citation type="submission" date="2013-09" db="EMBL/GenBank/DDBJ databases">
        <title>The Genome Sequence of Enterobacter cloacae BWH 31.</title>
        <authorList>
            <consortium name="The Broad Institute Genomics Platform"/>
            <consortium name="The Broad Institute Genome Sequencing Center for Infectious Disease"/>
            <person name="Murphy C."/>
            <person name="Cosimi L."/>
            <person name="Cerqueira G."/>
            <person name="Feldgarden M."/>
            <person name="Hung D."/>
            <person name="Onderdonk A.B."/>
            <person name="Ferraro M.J."/>
            <person name="Hooper D."/>
            <person name="Dekker J."/>
            <person name="O'Brien T."/>
            <person name="Huang S."/>
            <person name="Quan V."/>
            <person name="Ernst C."/>
            <person name="Delaney M."/>
            <person name="DuBois A."/>
            <person name="Young S.K."/>
            <person name="Zeng Q."/>
            <person name="Gargeya S."/>
            <person name="Fitzgerald M."/>
            <person name="Abouelleil A."/>
            <person name="Alvarado L."/>
            <person name="Berlin A.M."/>
            <person name="Chapman S.B."/>
            <person name="Gainer-Dewar J."/>
            <person name="Goldberg J."/>
            <person name="Gnerre S."/>
            <person name="Griggs A."/>
            <person name="Gujja S."/>
            <person name="Hansen M."/>
            <person name="Howarth C."/>
            <person name="Imamovic A."/>
            <person name="Ireland A."/>
            <person name="Larimer J."/>
            <person name="McCowan C."/>
            <person name="Murphy C."/>
            <person name="Pearson M."/>
            <person name="Poon T.W."/>
            <person name="Priest M."/>
            <person name="Roberts A."/>
            <person name="Saif S."/>
            <person name="Shea T."/>
            <person name="Sykes S."/>
            <person name="Wortman J."/>
            <person name="Nusbaum C."/>
            <person name="Birren B."/>
        </authorList>
    </citation>
    <scope>NUCLEOTIDE SEQUENCE [LARGE SCALE GENOMIC DNA]</scope>
    <source>
        <strain evidence="2">BWH 31</strain>
    </source>
</reference>
<dbReference type="Proteomes" id="UP000017391">
    <property type="component" value="Unassembled WGS sequence"/>
</dbReference>
<accession>A0ABC9U993</accession>